<reference evidence="3 4" key="1">
    <citation type="submission" date="2024-06" db="EMBL/GenBank/DDBJ databases">
        <title>Complete genome of Phlyctema vagabunda strain 19-DSS-EL-015.</title>
        <authorList>
            <person name="Fiorenzani C."/>
        </authorList>
    </citation>
    <scope>NUCLEOTIDE SEQUENCE [LARGE SCALE GENOMIC DNA]</scope>
    <source>
        <strain evidence="3 4">19-DSS-EL-015</strain>
    </source>
</reference>
<evidence type="ECO:0000313" key="4">
    <source>
        <dbReference type="Proteomes" id="UP001629113"/>
    </source>
</evidence>
<dbReference type="EMBL" id="JBFCZG010000006">
    <property type="protein sequence ID" value="KAL3421041.1"/>
    <property type="molecule type" value="Genomic_DNA"/>
</dbReference>
<evidence type="ECO:0000256" key="2">
    <source>
        <dbReference type="ARBA" id="ARBA00023002"/>
    </source>
</evidence>
<dbReference type="PANTHER" id="PTHR43008">
    <property type="entry name" value="BENZIL REDUCTASE"/>
    <property type="match status" value="1"/>
</dbReference>
<gene>
    <name evidence="3" type="ORF">PVAG01_07486</name>
</gene>
<accession>A0ABR4PDC6</accession>
<dbReference type="PANTHER" id="PTHR43008:SF7">
    <property type="entry name" value="SHORT CHAIN DEHYDROGENASE_REDUCTASE (AFU_ORTHOLOGUE AFUA_2G00830)"/>
    <property type="match status" value="1"/>
</dbReference>
<dbReference type="Pfam" id="PF00106">
    <property type="entry name" value="adh_short"/>
    <property type="match status" value="1"/>
</dbReference>
<comment type="caution">
    <text evidence="3">The sequence shown here is derived from an EMBL/GenBank/DDBJ whole genome shotgun (WGS) entry which is preliminary data.</text>
</comment>
<keyword evidence="2" id="KW-0560">Oxidoreductase</keyword>
<evidence type="ECO:0000256" key="1">
    <source>
        <dbReference type="ARBA" id="ARBA00006484"/>
    </source>
</evidence>
<protein>
    <submittedName>
        <fullName evidence="3">Short chain dehydrogenase reductase</fullName>
    </submittedName>
</protein>
<dbReference type="SUPFAM" id="SSF51735">
    <property type="entry name" value="NAD(P)-binding Rossmann-fold domains"/>
    <property type="match status" value="1"/>
</dbReference>
<dbReference type="InterPro" id="IPR036291">
    <property type="entry name" value="NAD(P)-bd_dom_sf"/>
</dbReference>
<dbReference type="Gene3D" id="3.40.50.720">
    <property type="entry name" value="NAD(P)-binding Rossmann-like Domain"/>
    <property type="match status" value="1"/>
</dbReference>
<comment type="similarity">
    <text evidence="1">Belongs to the short-chain dehydrogenases/reductases (SDR) family.</text>
</comment>
<organism evidence="3 4">
    <name type="scientific">Phlyctema vagabunda</name>
    <dbReference type="NCBI Taxonomy" id="108571"/>
    <lineage>
        <taxon>Eukaryota</taxon>
        <taxon>Fungi</taxon>
        <taxon>Dikarya</taxon>
        <taxon>Ascomycota</taxon>
        <taxon>Pezizomycotina</taxon>
        <taxon>Leotiomycetes</taxon>
        <taxon>Helotiales</taxon>
        <taxon>Dermateaceae</taxon>
        <taxon>Phlyctema</taxon>
    </lineage>
</organism>
<name>A0ABR4PDC6_9HELO</name>
<evidence type="ECO:0000313" key="3">
    <source>
        <dbReference type="EMBL" id="KAL3421041.1"/>
    </source>
</evidence>
<dbReference type="Proteomes" id="UP001629113">
    <property type="component" value="Unassembled WGS sequence"/>
</dbReference>
<proteinExistence type="inferred from homology"/>
<keyword evidence="4" id="KW-1185">Reference proteome</keyword>
<dbReference type="InterPro" id="IPR002347">
    <property type="entry name" value="SDR_fam"/>
</dbReference>
<sequence length="188" mass="20078">MSRRLLLQSPKLKSIYLASISTGIKSRPYPSSTTSIVAPRFSVSPRGIRYISSQSTRTATSNMAAATAPSPVFAKGNLALITGGASGIGLALARRCIDYGMKVLVLDNNGSNLAAAKSSLGGSSVETIEMDVSQIADWSKVREVVEKGYSKSSYFLSCSVNGFPIIYEKVFFHVYVLVLPSTVKHTTS</sequence>